<dbReference type="HOGENOM" id="CLU_007383_8_1_1"/>
<dbReference type="GeneID" id="27354956"/>
<dbReference type="InterPro" id="IPR036291">
    <property type="entry name" value="NAD(P)-bd_dom_sf"/>
</dbReference>
<dbReference type="InterPro" id="IPR008030">
    <property type="entry name" value="NmrA-like"/>
</dbReference>
<dbReference type="SUPFAM" id="SSF51735">
    <property type="entry name" value="NAD(P)-binding Rossmann-fold domains"/>
    <property type="match status" value="1"/>
</dbReference>
<reference evidence="4 5" key="1">
    <citation type="submission" date="2015-01" db="EMBL/GenBank/DDBJ databases">
        <title>The Genome Sequence of Exophiala oligosperma CBS72588.</title>
        <authorList>
            <consortium name="The Broad Institute Genomics Platform"/>
            <person name="Cuomo C."/>
            <person name="de Hoog S."/>
            <person name="Gorbushina A."/>
            <person name="Stielow B."/>
            <person name="Teixiera M."/>
            <person name="Abouelleil A."/>
            <person name="Chapman S.B."/>
            <person name="Priest M."/>
            <person name="Young S.K."/>
            <person name="Wortman J."/>
            <person name="Nusbaum C."/>
            <person name="Birren B."/>
        </authorList>
    </citation>
    <scope>NUCLEOTIDE SEQUENCE [LARGE SCALE GENOMIC DNA]</scope>
    <source>
        <strain evidence="4 5">CBS 72588</strain>
    </source>
</reference>
<evidence type="ECO:0000313" key="5">
    <source>
        <dbReference type="Proteomes" id="UP000053342"/>
    </source>
</evidence>
<dbReference type="EMBL" id="KN847334">
    <property type="protein sequence ID" value="KIW44410.1"/>
    <property type="molecule type" value="Genomic_DNA"/>
</dbReference>
<proteinExistence type="inferred from homology"/>
<keyword evidence="2" id="KW-0521">NADP</keyword>
<evidence type="ECO:0000313" key="4">
    <source>
        <dbReference type="EMBL" id="KIW44410.1"/>
    </source>
</evidence>
<dbReference type="STRING" id="215243.A0A0D2DPI3"/>
<keyword evidence="5" id="KW-1185">Reference proteome</keyword>
<evidence type="ECO:0000256" key="2">
    <source>
        <dbReference type="ARBA" id="ARBA00022857"/>
    </source>
</evidence>
<dbReference type="CDD" id="cd05251">
    <property type="entry name" value="NmrA_like_SDR_a"/>
    <property type="match status" value="1"/>
</dbReference>
<accession>A0A0D2DPI3</accession>
<evidence type="ECO:0000256" key="1">
    <source>
        <dbReference type="ARBA" id="ARBA00006328"/>
    </source>
</evidence>
<comment type="similarity">
    <text evidence="1">Belongs to the NmrA-type oxidoreductase family.</text>
</comment>
<gene>
    <name evidence="4" type="ORF">PV06_02882</name>
</gene>
<evidence type="ECO:0000259" key="3">
    <source>
        <dbReference type="Pfam" id="PF05368"/>
    </source>
</evidence>
<dbReference type="PANTHER" id="PTHR42748">
    <property type="entry name" value="NITROGEN METABOLITE REPRESSION PROTEIN NMRA FAMILY MEMBER"/>
    <property type="match status" value="1"/>
</dbReference>
<dbReference type="VEuPathDB" id="FungiDB:PV06_02882"/>
<name>A0A0D2DPI3_9EURO</name>
<dbReference type="RefSeq" id="XP_016264626.1">
    <property type="nucleotide sequence ID" value="XM_016403621.1"/>
</dbReference>
<organism evidence="4 5">
    <name type="scientific">Exophiala oligosperma</name>
    <dbReference type="NCBI Taxonomy" id="215243"/>
    <lineage>
        <taxon>Eukaryota</taxon>
        <taxon>Fungi</taxon>
        <taxon>Dikarya</taxon>
        <taxon>Ascomycota</taxon>
        <taxon>Pezizomycotina</taxon>
        <taxon>Eurotiomycetes</taxon>
        <taxon>Chaetothyriomycetidae</taxon>
        <taxon>Chaetothyriales</taxon>
        <taxon>Herpotrichiellaceae</taxon>
        <taxon>Exophiala</taxon>
    </lineage>
</organism>
<dbReference type="Gene3D" id="3.40.50.720">
    <property type="entry name" value="NAD(P)-binding Rossmann-like Domain"/>
    <property type="match status" value="1"/>
</dbReference>
<dbReference type="OrthoDB" id="3358371at2759"/>
<protein>
    <recommendedName>
        <fullName evidence="3">NmrA-like domain-containing protein</fullName>
    </recommendedName>
</protein>
<feature type="domain" description="NmrA-like" evidence="3">
    <location>
        <begin position="2"/>
        <end position="306"/>
    </location>
</feature>
<dbReference type="Gene3D" id="3.90.25.10">
    <property type="entry name" value="UDP-galactose 4-epimerase, domain 1"/>
    <property type="match status" value="1"/>
</dbReference>
<dbReference type="Pfam" id="PF05368">
    <property type="entry name" value="NmrA"/>
    <property type="match status" value="1"/>
</dbReference>
<dbReference type="GO" id="GO:0005634">
    <property type="term" value="C:nucleus"/>
    <property type="evidence" value="ECO:0007669"/>
    <property type="project" value="TreeGrafter"/>
</dbReference>
<dbReference type="AlphaFoldDB" id="A0A0D2DPI3"/>
<dbReference type="InterPro" id="IPR051164">
    <property type="entry name" value="NmrA-like_oxidored"/>
</dbReference>
<dbReference type="Proteomes" id="UP000053342">
    <property type="component" value="Unassembled WGS sequence"/>
</dbReference>
<sequence>MSKILAVIGATGQQGSGVVDYVAHDPELSKEWKVRAITRNVDSDKAKSLKAKVEVVQGDATERASLAKALQGVHTLFAMTTPVFGVDDPLEAEFQVIKGIADTAVEEGVQYFIFSTLPSIRDVSNNKFTAVAPFDAKAKGEAYIKSLPFKSSFYCPGSFMENFATQPMLAPRPDPSQKDTWVFTRNMTPETTMPLIDITGDGGKFVGAILADPDKYEGKTICAATRLYTLSEMATALSKSTGKNVVFKQVSDDEFARSLPDMVATLFVHYFGYINDYGYYGPGTEEKVKWAAEQARGKLSTFEDYLEKHPYKLE</sequence>
<dbReference type="PANTHER" id="PTHR42748:SF11">
    <property type="entry name" value="NMRA-LIKE DOMAIN-CONTAINING PROTEIN"/>
    <property type="match status" value="1"/>
</dbReference>